<accession>A0A5Q6PEW0</accession>
<gene>
    <name evidence="1" type="ORF">F0M16_18325</name>
</gene>
<sequence>MAYQFKYTKENGFKQVIITPSVHNANFIHRKIKWCDRYEYFLNEDAGVFAMIRVANLPAKLFVTIAYPVSLLLHGLNSFKSVNKELYEIWNQKETGTFSVDESYRSQQGWNELMDLIT</sequence>
<organism evidence="1 2">
    <name type="scientific">Vibrio cholerae</name>
    <dbReference type="NCBI Taxonomy" id="666"/>
    <lineage>
        <taxon>Bacteria</taxon>
        <taxon>Pseudomonadati</taxon>
        <taxon>Pseudomonadota</taxon>
        <taxon>Gammaproteobacteria</taxon>
        <taxon>Vibrionales</taxon>
        <taxon>Vibrionaceae</taxon>
        <taxon>Vibrio</taxon>
    </lineage>
</organism>
<dbReference type="EMBL" id="VUAA01000023">
    <property type="protein sequence ID" value="KAA1253331.1"/>
    <property type="molecule type" value="Genomic_DNA"/>
</dbReference>
<comment type="caution">
    <text evidence="1">The sequence shown here is derived from an EMBL/GenBank/DDBJ whole genome shotgun (WGS) entry which is preliminary data.</text>
</comment>
<evidence type="ECO:0000313" key="2">
    <source>
        <dbReference type="Proteomes" id="UP000323225"/>
    </source>
</evidence>
<evidence type="ECO:0000313" key="1">
    <source>
        <dbReference type="EMBL" id="KAA1253331.1"/>
    </source>
</evidence>
<proteinExistence type="predicted"/>
<name>A0A5Q6PEW0_VIBCL</name>
<dbReference type="Proteomes" id="UP000323225">
    <property type="component" value="Unassembled WGS sequence"/>
</dbReference>
<protein>
    <submittedName>
        <fullName evidence="1">Uncharacterized protein</fullName>
    </submittedName>
</protein>
<reference evidence="1 2" key="1">
    <citation type="submission" date="2019-09" db="EMBL/GenBank/DDBJ databases">
        <authorList>
            <person name="Kritzky A."/>
            <person name="Schelkanova E.Y."/>
            <person name="Alkhova Z.V."/>
            <person name="Smirnova N.I."/>
        </authorList>
    </citation>
    <scope>NUCLEOTIDE SEQUENCE [LARGE SCALE GENOMIC DNA]</scope>
    <source>
        <strain evidence="1 2">M1526</strain>
    </source>
</reference>
<dbReference type="AlphaFoldDB" id="A0A5Q6PEW0"/>